<dbReference type="AlphaFoldDB" id="A0A1X9LRX0"/>
<keyword evidence="2" id="KW-1185">Reference proteome</keyword>
<dbReference type="EMBL" id="CP020715">
    <property type="protein sequence ID" value="ARJ07068.1"/>
    <property type="molecule type" value="Genomic_DNA"/>
</dbReference>
<gene>
    <name evidence="1" type="ORF">B5808_18925</name>
</gene>
<accession>A0A1X9LRX0</accession>
<name>A0A1X9LRX0_9MICO</name>
<dbReference type="RefSeq" id="WP_085021205.1">
    <property type="nucleotide sequence ID" value="NZ_BMHD01000001.1"/>
</dbReference>
<protein>
    <submittedName>
        <fullName evidence="1">Uncharacterized protein</fullName>
    </submittedName>
</protein>
<reference evidence="1 2" key="1">
    <citation type="submission" date="2017-04" db="EMBL/GenBank/DDBJ databases">
        <authorList>
            <person name="Afonso C.L."/>
            <person name="Miller P.J."/>
            <person name="Scott M.A."/>
            <person name="Spackman E."/>
            <person name="Goraichik I."/>
            <person name="Dimitrov K.M."/>
            <person name="Suarez D.L."/>
            <person name="Swayne D.E."/>
        </authorList>
    </citation>
    <scope>NUCLEOTIDE SEQUENCE [LARGE SCALE GENOMIC DNA]</scope>
    <source>
        <strain evidence="2">XA(T)</strain>
    </source>
</reference>
<evidence type="ECO:0000313" key="2">
    <source>
        <dbReference type="Proteomes" id="UP000192775"/>
    </source>
</evidence>
<dbReference type="KEGG" id="cphy:B5808_18925"/>
<dbReference type="Proteomes" id="UP000192775">
    <property type="component" value="Chromosome"/>
</dbReference>
<organism evidence="1 2">
    <name type="scientific">Cnuibacter physcomitrellae</name>
    <dbReference type="NCBI Taxonomy" id="1619308"/>
    <lineage>
        <taxon>Bacteria</taxon>
        <taxon>Bacillati</taxon>
        <taxon>Actinomycetota</taxon>
        <taxon>Actinomycetes</taxon>
        <taxon>Micrococcales</taxon>
        <taxon>Microbacteriaceae</taxon>
        <taxon>Cnuibacter</taxon>
    </lineage>
</organism>
<evidence type="ECO:0000313" key="1">
    <source>
        <dbReference type="EMBL" id="ARJ07068.1"/>
    </source>
</evidence>
<proteinExistence type="predicted"/>
<sequence length="74" mass="8324">MSDERDVATRRLLFWLRVPYVADAGLVVIGVWLLLDGNGVGWWVLLFAALRAVVGTISLFVIAPRMMAARRREP</sequence>